<reference evidence="1 2" key="1">
    <citation type="submission" date="2024-09" db="EMBL/GenBank/DDBJ databases">
        <authorList>
            <person name="Sun Q."/>
            <person name="Mori K."/>
        </authorList>
    </citation>
    <scope>NUCLEOTIDE SEQUENCE [LARGE SCALE GENOMIC DNA]</scope>
    <source>
        <strain evidence="1 2">JCM 3028</strain>
    </source>
</reference>
<organism evidence="1 2">
    <name type="scientific">Streptosporangium vulgare</name>
    <dbReference type="NCBI Taxonomy" id="46190"/>
    <lineage>
        <taxon>Bacteria</taxon>
        <taxon>Bacillati</taxon>
        <taxon>Actinomycetota</taxon>
        <taxon>Actinomycetes</taxon>
        <taxon>Streptosporangiales</taxon>
        <taxon>Streptosporangiaceae</taxon>
        <taxon>Streptosporangium</taxon>
    </lineage>
</organism>
<dbReference type="Proteomes" id="UP001589610">
    <property type="component" value="Unassembled WGS sequence"/>
</dbReference>
<dbReference type="RefSeq" id="WP_386163389.1">
    <property type="nucleotide sequence ID" value="NZ_JBHMBS010000041.1"/>
</dbReference>
<evidence type="ECO:0000313" key="1">
    <source>
        <dbReference type="EMBL" id="MFB9681925.1"/>
    </source>
</evidence>
<evidence type="ECO:0000313" key="2">
    <source>
        <dbReference type="Proteomes" id="UP001589610"/>
    </source>
</evidence>
<dbReference type="EMBL" id="JBHMBS010000041">
    <property type="protein sequence ID" value="MFB9681925.1"/>
    <property type="molecule type" value="Genomic_DNA"/>
</dbReference>
<protein>
    <submittedName>
        <fullName evidence="1">Uncharacterized protein</fullName>
    </submittedName>
</protein>
<accession>A0ABV5TUW5</accession>
<comment type="caution">
    <text evidence="1">The sequence shown here is derived from an EMBL/GenBank/DDBJ whole genome shotgun (WGS) entry which is preliminary data.</text>
</comment>
<sequence>MSGFPLPEVVTVPRHVKVRRVRGLTEATLGARLSTPLDPAVIDGLPEGPTEQARRTQLFTYVTDALATDGRRGRGVVEGRDTYGTTAVIAVESARRLAAGYARPGVLALAQAYDASGFLDFLAPHGIRWTIG</sequence>
<name>A0ABV5TUW5_9ACTN</name>
<proteinExistence type="predicted"/>
<keyword evidence="2" id="KW-1185">Reference proteome</keyword>
<gene>
    <name evidence="1" type="ORF">ACFFRH_41185</name>
</gene>